<name>A0A8K0P7Y6_LADFU</name>
<evidence type="ECO:0000259" key="1">
    <source>
        <dbReference type="Pfam" id="PF20700"/>
    </source>
</evidence>
<dbReference type="OrthoDB" id="7680010at2759"/>
<feature type="domain" description="Mutator-like transposase" evidence="1">
    <location>
        <begin position="24"/>
        <end position="159"/>
    </location>
</feature>
<organism evidence="2 3">
    <name type="scientific">Ladona fulva</name>
    <name type="common">Scarce chaser dragonfly</name>
    <name type="synonym">Libellula fulva</name>
    <dbReference type="NCBI Taxonomy" id="123851"/>
    <lineage>
        <taxon>Eukaryota</taxon>
        <taxon>Metazoa</taxon>
        <taxon>Ecdysozoa</taxon>
        <taxon>Arthropoda</taxon>
        <taxon>Hexapoda</taxon>
        <taxon>Insecta</taxon>
        <taxon>Pterygota</taxon>
        <taxon>Palaeoptera</taxon>
        <taxon>Odonata</taxon>
        <taxon>Epiprocta</taxon>
        <taxon>Anisoptera</taxon>
        <taxon>Libelluloidea</taxon>
        <taxon>Libellulidae</taxon>
        <taxon>Ladona</taxon>
    </lineage>
</organism>
<proteinExistence type="predicted"/>
<protein>
    <recommendedName>
        <fullName evidence="1">Mutator-like transposase domain-containing protein</fullName>
    </recommendedName>
</protein>
<sequence>MSEESSILDGENTLHSCPLIISGFEIKRRFFFALRLLGIGLGSAKKFCGIIDLPPPVAQKSYDAIVKNIHWGCSTVSTVLFRKAVMEEREALKKEGLNEIEFTVSGDGSWKKRGFASLIGLASLIGWYTGKILDVLVKSSSCKSCEYWEDKIGPAEYEEWKAEYDS</sequence>
<dbReference type="EMBL" id="KZ308772">
    <property type="protein sequence ID" value="KAG8234079.1"/>
    <property type="molecule type" value="Genomic_DNA"/>
</dbReference>
<keyword evidence="3" id="KW-1185">Reference proteome</keyword>
<gene>
    <name evidence="2" type="ORF">J437_LFUL014539</name>
</gene>
<evidence type="ECO:0000313" key="2">
    <source>
        <dbReference type="EMBL" id="KAG8234079.1"/>
    </source>
</evidence>
<reference evidence="2" key="1">
    <citation type="submission" date="2013-04" db="EMBL/GenBank/DDBJ databases">
        <authorList>
            <person name="Qu J."/>
            <person name="Murali S.C."/>
            <person name="Bandaranaike D."/>
            <person name="Bellair M."/>
            <person name="Blankenburg K."/>
            <person name="Chao H."/>
            <person name="Dinh H."/>
            <person name="Doddapaneni H."/>
            <person name="Downs B."/>
            <person name="Dugan-Rocha S."/>
            <person name="Elkadiri S."/>
            <person name="Gnanaolivu R.D."/>
            <person name="Hernandez B."/>
            <person name="Javaid M."/>
            <person name="Jayaseelan J.C."/>
            <person name="Lee S."/>
            <person name="Li M."/>
            <person name="Ming W."/>
            <person name="Munidasa M."/>
            <person name="Muniz J."/>
            <person name="Nguyen L."/>
            <person name="Ongeri F."/>
            <person name="Osuji N."/>
            <person name="Pu L.-L."/>
            <person name="Puazo M."/>
            <person name="Qu C."/>
            <person name="Quiroz J."/>
            <person name="Raj R."/>
            <person name="Weissenberger G."/>
            <person name="Xin Y."/>
            <person name="Zou X."/>
            <person name="Han Y."/>
            <person name="Richards S."/>
            <person name="Worley K."/>
            <person name="Muzny D."/>
            <person name="Gibbs R."/>
        </authorList>
    </citation>
    <scope>NUCLEOTIDE SEQUENCE</scope>
    <source>
        <strain evidence="2">Sampled in the wild</strain>
    </source>
</reference>
<dbReference type="Proteomes" id="UP000792457">
    <property type="component" value="Unassembled WGS sequence"/>
</dbReference>
<evidence type="ECO:0000313" key="3">
    <source>
        <dbReference type="Proteomes" id="UP000792457"/>
    </source>
</evidence>
<reference evidence="2" key="2">
    <citation type="submission" date="2017-10" db="EMBL/GenBank/DDBJ databases">
        <title>Ladona fulva Genome sequencing and assembly.</title>
        <authorList>
            <person name="Murali S."/>
            <person name="Richards S."/>
            <person name="Bandaranaike D."/>
            <person name="Bellair M."/>
            <person name="Blankenburg K."/>
            <person name="Chao H."/>
            <person name="Dinh H."/>
            <person name="Doddapaneni H."/>
            <person name="Dugan-Rocha S."/>
            <person name="Elkadiri S."/>
            <person name="Gnanaolivu R."/>
            <person name="Hernandez B."/>
            <person name="Skinner E."/>
            <person name="Javaid M."/>
            <person name="Lee S."/>
            <person name="Li M."/>
            <person name="Ming W."/>
            <person name="Munidasa M."/>
            <person name="Muniz J."/>
            <person name="Nguyen L."/>
            <person name="Hughes D."/>
            <person name="Osuji N."/>
            <person name="Pu L.-L."/>
            <person name="Puazo M."/>
            <person name="Qu C."/>
            <person name="Quiroz J."/>
            <person name="Raj R."/>
            <person name="Weissenberger G."/>
            <person name="Xin Y."/>
            <person name="Zou X."/>
            <person name="Han Y."/>
            <person name="Worley K."/>
            <person name="Muzny D."/>
            <person name="Gibbs R."/>
        </authorList>
    </citation>
    <scope>NUCLEOTIDE SEQUENCE</scope>
    <source>
        <strain evidence="2">Sampled in the wild</strain>
    </source>
</reference>
<dbReference type="Pfam" id="PF20700">
    <property type="entry name" value="Mutator"/>
    <property type="match status" value="1"/>
</dbReference>
<dbReference type="InterPro" id="IPR049012">
    <property type="entry name" value="Mutator_transp_dom"/>
</dbReference>
<dbReference type="AlphaFoldDB" id="A0A8K0P7Y6"/>
<comment type="caution">
    <text evidence="2">The sequence shown here is derived from an EMBL/GenBank/DDBJ whole genome shotgun (WGS) entry which is preliminary data.</text>
</comment>
<accession>A0A8K0P7Y6</accession>